<dbReference type="Proteomes" id="UP000297540">
    <property type="component" value="Unassembled WGS sequence"/>
</dbReference>
<evidence type="ECO:0000313" key="2">
    <source>
        <dbReference type="Proteomes" id="UP000297540"/>
    </source>
</evidence>
<reference evidence="1 2" key="1">
    <citation type="journal article" date="2017" name="Int. J. Syst. Evol. Microbiol.">
        <title>Mucilaginibacterpsychrotolerans sp. nov., isolated from peatlands.</title>
        <authorList>
            <person name="Deng Y."/>
            <person name="Shen L."/>
            <person name="Xu B."/>
            <person name="Liu Y."/>
            <person name="Gu Z."/>
            <person name="Liu H."/>
            <person name="Zhou Y."/>
        </authorList>
    </citation>
    <scope>NUCLEOTIDE SEQUENCE [LARGE SCALE GENOMIC DNA]</scope>
    <source>
        <strain evidence="1 2">NH7-4</strain>
    </source>
</reference>
<dbReference type="AlphaFoldDB" id="A0A4Y8SP27"/>
<protein>
    <submittedName>
        <fullName evidence="1">Uncharacterized protein</fullName>
    </submittedName>
</protein>
<keyword evidence="2" id="KW-1185">Reference proteome</keyword>
<dbReference type="RefSeq" id="WP_133230317.1">
    <property type="nucleotide sequence ID" value="NZ_SOZE01000001.1"/>
</dbReference>
<sequence>MSATFIYNPVKYLLLVMLAGMLMSFGPMKNAVDTPPDLPVIRKLLVTALESKKTTDSLYNSLGEIKERSALINAYMGTLEALKAKHAWNPYNKFKYLNDCEKTFKSAVTADPHNIEIRFMRFSIEHNVPKFLGYNKNLVVDRLEMVKQIDAKYYASADKVLVKTIIKFMLESKRCTADEQKRLHQHLAAL</sequence>
<gene>
    <name evidence="1" type="ORF">E2R66_00520</name>
</gene>
<dbReference type="OrthoDB" id="663842at2"/>
<evidence type="ECO:0000313" key="1">
    <source>
        <dbReference type="EMBL" id="TFF40698.1"/>
    </source>
</evidence>
<dbReference type="EMBL" id="SOZE01000001">
    <property type="protein sequence ID" value="TFF40698.1"/>
    <property type="molecule type" value="Genomic_DNA"/>
</dbReference>
<accession>A0A4Y8SP27</accession>
<name>A0A4Y8SP27_9SPHI</name>
<proteinExistence type="predicted"/>
<organism evidence="1 2">
    <name type="scientific">Mucilaginibacter psychrotolerans</name>
    <dbReference type="NCBI Taxonomy" id="1524096"/>
    <lineage>
        <taxon>Bacteria</taxon>
        <taxon>Pseudomonadati</taxon>
        <taxon>Bacteroidota</taxon>
        <taxon>Sphingobacteriia</taxon>
        <taxon>Sphingobacteriales</taxon>
        <taxon>Sphingobacteriaceae</taxon>
        <taxon>Mucilaginibacter</taxon>
    </lineage>
</organism>
<comment type="caution">
    <text evidence="1">The sequence shown here is derived from an EMBL/GenBank/DDBJ whole genome shotgun (WGS) entry which is preliminary data.</text>
</comment>